<feature type="transmembrane region" description="Helical" evidence="1">
    <location>
        <begin position="34"/>
        <end position="52"/>
    </location>
</feature>
<sequence>MPMPRVFLTLMIKILIINSHFNMNIVVRNLGFSLVEVLIAGMLLAVVMTAQVQCVQAMLVSQRSDEQLQDIEAINQSILALAIAQHAHWRERGAWHWYYNLDKRVIHDSRFASLVEVIQEQKLAVNDFSVTLNVNSSGLAHWTIRWQSNICLSRCVSRSLSRQLQLMP</sequence>
<reference evidence="2 3" key="1">
    <citation type="submission" date="2019-03" db="EMBL/GenBank/DDBJ databases">
        <title>Genomic Encyclopedia of Type Strains, Phase IV (KMG-IV): sequencing the most valuable type-strain genomes for metagenomic binning, comparative biology and taxonomic classification.</title>
        <authorList>
            <person name="Goeker M."/>
        </authorList>
    </citation>
    <scope>NUCLEOTIDE SEQUENCE [LARGE SCALE GENOMIC DNA]</scope>
    <source>
        <strain evidence="2 3">DSM 18577</strain>
    </source>
</reference>
<gene>
    <name evidence="2" type="ORF">EV690_3198</name>
</gene>
<evidence type="ECO:0000313" key="3">
    <source>
        <dbReference type="Proteomes" id="UP000295565"/>
    </source>
</evidence>
<protein>
    <recommendedName>
        <fullName evidence="4">Prepilin-type N-terminal cleavage/methylation domain-containing protein</fullName>
    </recommendedName>
</protein>
<dbReference type="AlphaFoldDB" id="A0A4R1J9E3"/>
<name>A0A4R1J9E3_9GAMM</name>
<evidence type="ECO:0000313" key="2">
    <source>
        <dbReference type="EMBL" id="TCK47044.1"/>
    </source>
</evidence>
<accession>A0A4R1J9E3</accession>
<keyword evidence="3" id="KW-1185">Reference proteome</keyword>
<comment type="caution">
    <text evidence="2">The sequence shown here is derived from an EMBL/GenBank/DDBJ whole genome shotgun (WGS) entry which is preliminary data.</text>
</comment>
<keyword evidence="1" id="KW-1133">Transmembrane helix</keyword>
<dbReference type="EMBL" id="SMGD01000016">
    <property type="protein sequence ID" value="TCK47044.1"/>
    <property type="molecule type" value="Genomic_DNA"/>
</dbReference>
<evidence type="ECO:0000256" key="1">
    <source>
        <dbReference type="SAM" id="Phobius"/>
    </source>
</evidence>
<proteinExistence type="predicted"/>
<evidence type="ECO:0008006" key="4">
    <source>
        <dbReference type="Google" id="ProtNLM"/>
    </source>
</evidence>
<dbReference type="Proteomes" id="UP000295565">
    <property type="component" value="Unassembled WGS sequence"/>
</dbReference>
<keyword evidence="1" id="KW-0472">Membrane</keyword>
<keyword evidence="1" id="KW-0812">Transmembrane</keyword>
<organism evidence="2 3">
    <name type="scientific">Celerinatantimonas diazotrophica</name>
    <dbReference type="NCBI Taxonomy" id="412034"/>
    <lineage>
        <taxon>Bacteria</taxon>
        <taxon>Pseudomonadati</taxon>
        <taxon>Pseudomonadota</taxon>
        <taxon>Gammaproteobacteria</taxon>
        <taxon>Celerinatantimonadaceae</taxon>
        <taxon>Celerinatantimonas</taxon>
    </lineage>
</organism>